<feature type="active site" description="Proton donor" evidence="6">
    <location>
        <position position="84"/>
    </location>
</feature>
<dbReference type="Gene3D" id="1.50.10.10">
    <property type="match status" value="1"/>
</dbReference>
<sequence>MYREKVVQMFHHAYDHYLKNAFPYDELQPISCKGMDTWGSFSLTLIDALDTLAVMKNYTEFRRVVNTLLSTADFNVNINVSVFETNIRVVGGLLSAHLLSKKAGMDVDAGWPCSGPLLTLAEKVARKLLPAFQTKTGMPFGTVNLQHGVPEGETPITCTAGVSTFIVEFGTLSQLTGDPIFENVAVNALEALWKRRSKLGLVGNHINVQDGKWTALDSGIGGGVDSYFEYLVKGAILFQEPRFLKMFKEYEKLVSKYMKKDDWYFWVSMNSGQVTMPTFQSLEAFWPGLLTLIGDIEQAVKTLYNYHTVWKQYGFTPEIYDVSHSHAKRENYPLRPEFIESIMYLYYATKDQHLLEIGVDILESIERSARTECGYATIKNVLDHKIEDRMESFFLAETTKYLYLLFDPDNFIHNNGSCGELIQMSGGNCVVGAGGYVFNTEAHPIDIGAVYCCSARHHDHRLSLYEFQKNMDLHSLLEIRDSKNFFKTFHGTKKHAFKLKNNEYKFESTDISVLKDRNVSNNASKENFLTNTTVHSNSTYKINEEFKKNFDISNITSFSDLLVTLNRIQLSEDDTVPFKNSLNTSLHSNMSSLEDLNITTVMNSESELNPVEQKSISLTENILTNNRLDKEIFDVPDDALDSPPNSQVFEGTATNSSFSEVHPAVMTHEKPNSTVTFVSPKKPVQEPQNELFDKEFYKYELLVCPAQPFTARLNRMGEMFHV</sequence>
<dbReference type="SUPFAM" id="SSF48225">
    <property type="entry name" value="Seven-hairpin glycosidases"/>
    <property type="match status" value="1"/>
</dbReference>
<dbReference type="GO" id="GO:0005509">
    <property type="term" value="F:calcium ion binding"/>
    <property type="evidence" value="ECO:0007669"/>
    <property type="project" value="InterPro"/>
</dbReference>
<dbReference type="GO" id="GO:1904380">
    <property type="term" value="P:endoplasmic reticulum mannose trimming"/>
    <property type="evidence" value="ECO:0007669"/>
    <property type="project" value="InterPro"/>
</dbReference>
<keyword evidence="4" id="KW-0325">Glycoprotein</keyword>
<dbReference type="InterPro" id="IPR036026">
    <property type="entry name" value="Seven-hairpin_glycosidases"/>
</dbReference>
<organism evidence="9 10">
    <name type="scientific">Caerostris darwini</name>
    <dbReference type="NCBI Taxonomy" id="1538125"/>
    <lineage>
        <taxon>Eukaryota</taxon>
        <taxon>Metazoa</taxon>
        <taxon>Ecdysozoa</taxon>
        <taxon>Arthropoda</taxon>
        <taxon>Chelicerata</taxon>
        <taxon>Arachnida</taxon>
        <taxon>Araneae</taxon>
        <taxon>Araneomorphae</taxon>
        <taxon>Entelegynae</taxon>
        <taxon>Araneoidea</taxon>
        <taxon>Araneidae</taxon>
        <taxon>Caerostris</taxon>
    </lineage>
</organism>
<comment type="function">
    <text evidence="5">Involved in the endoplasmic reticulum-associated degradation (ERAD) pathway that targets misfolded glycoproteins for degradation in an N-glycan-dependent manner. May initiate ERAD by promoting the first mannose trimming step of ERAD substrates, from Man9GlcNAc2 to Man8GlcNAc2. Seems to recognize and bind to exposed hydrophobic regions in target proteins.</text>
</comment>
<evidence type="ECO:0000256" key="5">
    <source>
        <dbReference type="ARBA" id="ARBA00054385"/>
    </source>
</evidence>
<evidence type="ECO:0000256" key="4">
    <source>
        <dbReference type="ARBA" id="ARBA00023180"/>
    </source>
</evidence>
<keyword evidence="8" id="KW-0326">Glycosidase</keyword>
<dbReference type="GO" id="GO:1904154">
    <property type="term" value="P:positive regulation of retrograde protein transport, ER to cytosol"/>
    <property type="evidence" value="ECO:0007669"/>
    <property type="project" value="UniProtKB-ARBA"/>
</dbReference>
<comment type="cofactor">
    <cofactor evidence="7">
        <name>Ca(2+)</name>
        <dbReference type="ChEBI" id="CHEBI:29108"/>
    </cofactor>
</comment>
<feature type="active site" evidence="6">
    <location>
        <position position="225"/>
    </location>
</feature>
<gene>
    <name evidence="9" type="primary">EDEM2</name>
    <name evidence="9" type="ORF">CDAR_391941</name>
</gene>
<keyword evidence="7" id="KW-0106">Calcium</keyword>
<comment type="subcellular location">
    <subcellularLocation>
        <location evidence="1">Endoplasmic reticulum</location>
    </subcellularLocation>
</comment>
<accession>A0AAV4S057</accession>
<keyword evidence="10" id="KW-1185">Reference proteome</keyword>
<dbReference type="FunFam" id="1.50.10.10:FF:000015">
    <property type="entry name" value="alpha-1,2-Mannosidase"/>
    <property type="match status" value="1"/>
</dbReference>
<dbReference type="GO" id="GO:0044322">
    <property type="term" value="C:endoplasmic reticulum quality control compartment"/>
    <property type="evidence" value="ECO:0007669"/>
    <property type="project" value="GOC"/>
</dbReference>
<evidence type="ECO:0000313" key="9">
    <source>
        <dbReference type="EMBL" id="GIY27334.1"/>
    </source>
</evidence>
<keyword evidence="7" id="KW-0479">Metal-binding</keyword>
<proteinExistence type="inferred from homology"/>
<feature type="binding site" evidence="7">
    <location>
        <position position="440"/>
    </location>
    <ligand>
        <name>Ca(2+)</name>
        <dbReference type="ChEBI" id="CHEBI:29108"/>
    </ligand>
</feature>
<dbReference type="InterPro" id="IPR012341">
    <property type="entry name" value="6hp_glycosidase-like_sf"/>
</dbReference>
<dbReference type="GO" id="GO:0004571">
    <property type="term" value="F:mannosyl-oligosaccharide 1,2-alpha-mannosidase activity"/>
    <property type="evidence" value="ECO:0007669"/>
    <property type="project" value="InterPro"/>
</dbReference>
<name>A0AAV4S057_9ARAC</name>
<evidence type="ECO:0000313" key="10">
    <source>
        <dbReference type="Proteomes" id="UP001054837"/>
    </source>
</evidence>
<dbReference type="Pfam" id="PF01532">
    <property type="entry name" value="Glyco_hydro_47"/>
    <property type="match status" value="1"/>
</dbReference>
<evidence type="ECO:0000256" key="6">
    <source>
        <dbReference type="PIRSR" id="PIRSR601382-1"/>
    </source>
</evidence>
<dbReference type="InterPro" id="IPR001382">
    <property type="entry name" value="Glyco_hydro_47"/>
</dbReference>
<evidence type="ECO:0000256" key="3">
    <source>
        <dbReference type="ARBA" id="ARBA00022824"/>
    </source>
</evidence>
<dbReference type="EMBL" id="BPLQ01007044">
    <property type="protein sequence ID" value="GIY27334.1"/>
    <property type="molecule type" value="Genomic_DNA"/>
</dbReference>
<dbReference type="Proteomes" id="UP001054837">
    <property type="component" value="Unassembled WGS sequence"/>
</dbReference>
<feature type="active site" evidence="6">
    <location>
        <position position="337"/>
    </location>
</feature>
<evidence type="ECO:0000256" key="8">
    <source>
        <dbReference type="RuleBase" id="RU361193"/>
    </source>
</evidence>
<dbReference type="PANTHER" id="PTHR45679:SF6">
    <property type="entry name" value="ER DEGRADATION-ENHANCING ALPHA-MANNOSIDASE-LIKE PROTEIN 2"/>
    <property type="match status" value="1"/>
</dbReference>
<dbReference type="GO" id="GO:0005975">
    <property type="term" value="P:carbohydrate metabolic process"/>
    <property type="evidence" value="ECO:0007669"/>
    <property type="project" value="InterPro"/>
</dbReference>
<dbReference type="PANTHER" id="PTHR45679">
    <property type="entry name" value="ER DEGRADATION-ENHANCING ALPHA-MANNOSIDASE-LIKE PROTEIN 2"/>
    <property type="match status" value="1"/>
</dbReference>
<comment type="similarity">
    <text evidence="2 8">Belongs to the glycosyl hydrolase 47 family.</text>
</comment>
<dbReference type="AlphaFoldDB" id="A0AAV4S057"/>
<dbReference type="EC" id="3.2.1.-" evidence="8"/>
<reference evidence="9 10" key="1">
    <citation type="submission" date="2021-06" db="EMBL/GenBank/DDBJ databases">
        <title>Caerostris darwini draft genome.</title>
        <authorList>
            <person name="Kono N."/>
            <person name="Arakawa K."/>
        </authorList>
    </citation>
    <scope>NUCLEOTIDE SEQUENCE [LARGE SCALE GENOMIC DNA]</scope>
</reference>
<evidence type="ECO:0000256" key="7">
    <source>
        <dbReference type="PIRSR" id="PIRSR601382-2"/>
    </source>
</evidence>
<evidence type="ECO:0000256" key="1">
    <source>
        <dbReference type="ARBA" id="ARBA00004240"/>
    </source>
</evidence>
<dbReference type="GO" id="GO:0016020">
    <property type="term" value="C:membrane"/>
    <property type="evidence" value="ECO:0007669"/>
    <property type="project" value="InterPro"/>
</dbReference>
<protein>
    <recommendedName>
        <fullName evidence="8">alpha-1,2-Mannosidase</fullName>
        <ecNumber evidence="8">3.2.1.-</ecNumber>
    </recommendedName>
</protein>
<evidence type="ECO:0000256" key="2">
    <source>
        <dbReference type="ARBA" id="ARBA00007658"/>
    </source>
</evidence>
<feature type="active site" description="Proton donor" evidence="6">
    <location>
        <position position="318"/>
    </location>
</feature>
<keyword evidence="8" id="KW-0378">Hydrolase</keyword>
<comment type="caution">
    <text evidence="9">The sequence shown here is derived from an EMBL/GenBank/DDBJ whole genome shotgun (WGS) entry which is preliminary data.</text>
</comment>
<dbReference type="PRINTS" id="PR00747">
    <property type="entry name" value="GLYHDRLASE47"/>
</dbReference>
<dbReference type="InterPro" id="IPR044674">
    <property type="entry name" value="EDEM1/2/3"/>
</dbReference>
<keyword evidence="3" id="KW-0256">Endoplasmic reticulum</keyword>